<evidence type="ECO:0000256" key="14">
    <source>
        <dbReference type="ARBA" id="ARBA00023295"/>
    </source>
</evidence>
<evidence type="ECO:0000256" key="8">
    <source>
        <dbReference type="ARBA" id="ARBA00022801"/>
    </source>
</evidence>
<evidence type="ECO:0000256" key="2">
    <source>
        <dbReference type="ARBA" id="ARBA00001947"/>
    </source>
</evidence>
<dbReference type="FunFam" id="1.10.8.50:FF:000003">
    <property type="entry name" value="Formamidopyrimidine-DNA glycosylase"/>
    <property type="match status" value="1"/>
</dbReference>
<keyword evidence="13" id="KW-0511">Multifunctional enzyme</keyword>
<evidence type="ECO:0000259" key="18">
    <source>
        <dbReference type="PROSITE" id="PS51068"/>
    </source>
</evidence>
<evidence type="ECO:0000256" key="9">
    <source>
        <dbReference type="ARBA" id="ARBA00022833"/>
    </source>
</evidence>
<evidence type="ECO:0000256" key="12">
    <source>
        <dbReference type="ARBA" id="ARBA00023239"/>
    </source>
</evidence>
<comment type="catalytic activity">
    <reaction evidence="15">
        <text>2'-deoxyribonucleotide-(2'-deoxyribose 5'-phosphate)-2'-deoxyribonucleotide-DNA = a 3'-end 2'-deoxyribonucleotide-(2,3-dehydro-2,3-deoxyribose 5'-phosphate)-DNA + a 5'-end 5'-phospho-2'-deoxyribonucleoside-DNA + H(+)</text>
        <dbReference type="Rhea" id="RHEA:66592"/>
        <dbReference type="Rhea" id="RHEA-COMP:13180"/>
        <dbReference type="Rhea" id="RHEA-COMP:16897"/>
        <dbReference type="Rhea" id="RHEA-COMP:17067"/>
        <dbReference type="ChEBI" id="CHEBI:15378"/>
        <dbReference type="ChEBI" id="CHEBI:136412"/>
        <dbReference type="ChEBI" id="CHEBI:157695"/>
        <dbReference type="ChEBI" id="CHEBI:167181"/>
        <dbReference type="EC" id="4.2.99.18"/>
    </reaction>
</comment>
<dbReference type="GO" id="GO:0006284">
    <property type="term" value="P:base-excision repair"/>
    <property type="evidence" value="ECO:0007669"/>
    <property type="project" value="InterPro"/>
</dbReference>
<feature type="domain" description="FPG-type" evidence="17">
    <location>
        <begin position="250"/>
        <end position="284"/>
    </location>
</feature>
<organism evidence="19 20">
    <name type="scientific">Candidatus Woykebacteria bacterium RIFCSPLOWO2_01_FULL_43_14</name>
    <dbReference type="NCBI Taxonomy" id="1802605"/>
    <lineage>
        <taxon>Bacteria</taxon>
        <taxon>Candidatus Woykeibacteriota</taxon>
    </lineage>
</organism>
<dbReference type="PROSITE" id="PS51068">
    <property type="entry name" value="FPG_CAT"/>
    <property type="match status" value="1"/>
</dbReference>
<protein>
    <submittedName>
        <fullName evidence="19">DNA-formamidopyrimidine glycosylase</fullName>
    </submittedName>
</protein>
<keyword evidence="9" id="KW-0862">Zinc</keyword>
<evidence type="ECO:0000259" key="17">
    <source>
        <dbReference type="PROSITE" id="PS51066"/>
    </source>
</evidence>
<dbReference type="SUPFAM" id="SSF81624">
    <property type="entry name" value="N-terminal domain of MutM-like DNA repair proteins"/>
    <property type="match status" value="1"/>
</dbReference>
<dbReference type="CDD" id="cd08966">
    <property type="entry name" value="EcFpg-like_N"/>
    <property type="match status" value="1"/>
</dbReference>
<evidence type="ECO:0000256" key="5">
    <source>
        <dbReference type="ARBA" id="ARBA00022723"/>
    </source>
</evidence>
<dbReference type="Pfam" id="PF01149">
    <property type="entry name" value="Fapy_DNA_glyco"/>
    <property type="match status" value="1"/>
</dbReference>
<dbReference type="Pfam" id="PF06831">
    <property type="entry name" value="H2TH"/>
    <property type="match status" value="1"/>
</dbReference>
<dbReference type="InterPro" id="IPR012319">
    <property type="entry name" value="FPG_cat"/>
</dbReference>
<dbReference type="GO" id="GO:0003684">
    <property type="term" value="F:damaged DNA binding"/>
    <property type="evidence" value="ECO:0007669"/>
    <property type="project" value="InterPro"/>
</dbReference>
<comment type="caution">
    <text evidence="19">The sequence shown here is derived from an EMBL/GenBank/DDBJ whole genome shotgun (WGS) entry which is preliminary data.</text>
</comment>
<evidence type="ECO:0000256" key="11">
    <source>
        <dbReference type="ARBA" id="ARBA00023204"/>
    </source>
</evidence>
<keyword evidence="5" id="KW-0479">Metal-binding</keyword>
<accession>A0A1G1WTA0</accession>
<gene>
    <name evidence="19" type="ORF">A3A61_01875</name>
</gene>
<comment type="catalytic activity">
    <reaction evidence="1">
        <text>Hydrolysis of DNA containing ring-opened 7-methylguanine residues, releasing 2,6-diamino-4-hydroxy-5-(N-methyl)formamidopyrimidine.</text>
        <dbReference type="EC" id="3.2.2.23"/>
    </reaction>
</comment>
<dbReference type="PROSITE" id="PS01242">
    <property type="entry name" value="ZF_FPG_1"/>
    <property type="match status" value="1"/>
</dbReference>
<keyword evidence="10" id="KW-0238">DNA-binding</keyword>
<name>A0A1G1WTA0_9BACT</name>
<dbReference type="InterPro" id="IPR010979">
    <property type="entry name" value="Ribosomal_uS13-like_H2TH"/>
</dbReference>
<dbReference type="SMART" id="SM00898">
    <property type="entry name" value="Fapy_DNA_glyco"/>
    <property type="match status" value="1"/>
</dbReference>
<dbReference type="AlphaFoldDB" id="A0A1G1WTA0"/>
<dbReference type="Pfam" id="PF06827">
    <property type="entry name" value="zf-FPG_IleRS"/>
    <property type="match status" value="1"/>
</dbReference>
<dbReference type="Gene3D" id="1.10.8.50">
    <property type="match status" value="1"/>
</dbReference>
<evidence type="ECO:0000313" key="20">
    <source>
        <dbReference type="Proteomes" id="UP000177718"/>
    </source>
</evidence>
<sequence length="284" mass="32332">MPELPEVETIKRQLGEVLVGLTITDFWLDTPKMVIGKSEELIKTKVVEVRRRAKLIEIDLNNGRTVLIHLKMTGQLLYQDNSSKTYQDKPLPPLKKSTPNKSTHVIFTFDNGAKLYFNDLRKFGYIKILPTNDVEHTRILSEFGPEPFDPDLTLENFITRLKKRKTMKIKQLLLDQKFLAGVGNIYANEALFKANIDPRKKVAELSEEQMKELFKQVKNVLEVGIKAGGASDQTYVNAFGEKGKFMDYAVVYRRKGKPCETCGAKIERIALGGRGTFFCPKCQL</sequence>
<dbReference type="EMBL" id="MHDB01000039">
    <property type="protein sequence ID" value="OGY30972.1"/>
    <property type="molecule type" value="Genomic_DNA"/>
</dbReference>
<dbReference type="Proteomes" id="UP000177718">
    <property type="component" value="Unassembled WGS sequence"/>
</dbReference>
<dbReference type="GO" id="GO:0008270">
    <property type="term" value="F:zinc ion binding"/>
    <property type="evidence" value="ECO:0007669"/>
    <property type="project" value="UniProtKB-KW"/>
</dbReference>
<keyword evidence="12" id="KW-0456">Lyase</keyword>
<dbReference type="InterPro" id="IPR010663">
    <property type="entry name" value="Znf_FPG/IleRS"/>
</dbReference>
<evidence type="ECO:0000256" key="4">
    <source>
        <dbReference type="ARBA" id="ARBA00011245"/>
    </source>
</evidence>
<dbReference type="GO" id="GO:0034039">
    <property type="term" value="F:8-oxo-7,8-dihydroguanine DNA N-glycosylase activity"/>
    <property type="evidence" value="ECO:0007669"/>
    <property type="project" value="TreeGrafter"/>
</dbReference>
<dbReference type="Gene3D" id="3.20.190.10">
    <property type="entry name" value="MutM-like, N-terminal"/>
    <property type="match status" value="1"/>
</dbReference>
<keyword evidence="14" id="KW-0326">Glycosidase</keyword>
<comment type="subunit">
    <text evidence="4">Monomer.</text>
</comment>
<dbReference type="InterPro" id="IPR020629">
    <property type="entry name" value="FPG_Glyclase"/>
</dbReference>
<evidence type="ECO:0000256" key="13">
    <source>
        <dbReference type="ARBA" id="ARBA00023268"/>
    </source>
</evidence>
<evidence type="ECO:0000256" key="15">
    <source>
        <dbReference type="ARBA" id="ARBA00044632"/>
    </source>
</evidence>
<keyword evidence="7 16" id="KW-0863">Zinc-finger</keyword>
<dbReference type="InterPro" id="IPR015886">
    <property type="entry name" value="H2TH_FPG"/>
</dbReference>
<evidence type="ECO:0000256" key="7">
    <source>
        <dbReference type="ARBA" id="ARBA00022771"/>
    </source>
</evidence>
<evidence type="ECO:0000256" key="1">
    <source>
        <dbReference type="ARBA" id="ARBA00001668"/>
    </source>
</evidence>
<dbReference type="SMART" id="SM01232">
    <property type="entry name" value="H2TH"/>
    <property type="match status" value="1"/>
</dbReference>
<evidence type="ECO:0000256" key="10">
    <source>
        <dbReference type="ARBA" id="ARBA00023125"/>
    </source>
</evidence>
<evidence type="ECO:0000256" key="3">
    <source>
        <dbReference type="ARBA" id="ARBA00009409"/>
    </source>
</evidence>
<dbReference type="InterPro" id="IPR015887">
    <property type="entry name" value="DNA_glyclase_Znf_dom_DNA_BS"/>
</dbReference>
<comment type="similarity">
    <text evidence="3">Belongs to the FPG family.</text>
</comment>
<dbReference type="NCBIfam" id="NF002211">
    <property type="entry name" value="PRK01103.1"/>
    <property type="match status" value="1"/>
</dbReference>
<proteinExistence type="inferred from homology"/>
<reference evidence="19 20" key="1">
    <citation type="journal article" date="2016" name="Nat. Commun.">
        <title>Thousands of microbial genomes shed light on interconnected biogeochemical processes in an aquifer system.</title>
        <authorList>
            <person name="Anantharaman K."/>
            <person name="Brown C.T."/>
            <person name="Hug L.A."/>
            <person name="Sharon I."/>
            <person name="Castelle C.J."/>
            <person name="Probst A.J."/>
            <person name="Thomas B.C."/>
            <person name="Singh A."/>
            <person name="Wilkins M.J."/>
            <person name="Karaoz U."/>
            <person name="Brodie E.L."/>
            <person name="Williams K.H."/>
            <person name="Hubbard S.S."/>
            <person name="Banfield J.F."/>
        </authorList>
    </citation>
    <scope>NUCLEOTIDE SEQUENCE [LARGE SCALE GENOMIC DNA]</scope>
</reference>
<dbReference type="NCBIfam" id="TIGR00577">
    <property type="entry name" value="fpg"/>
    <property type="match status" value="1"/>
</dbReference>
<dbReference type="InterPro" id="IPR000214">
    <property type="entry name" value="Znf_DNA_glyclase/AP_lyase"/>
</dbReference>
<dbReference type="PANTHER" id="PTHR22993">
    <property type="entry name" value="FORMAMIDOPYRIMIDINE-DNA GLYCOSYLASE"/>
    <property type="match status" value="1"/>
</dbReference>
<dbReference type="SUPFAM" id="SSF46946">
    <property type="entry name" value="S13-like H2TH domain"/>
    <property type="match status" value="1"/>
</dbReference>
<dbReference type="SUPFAM" id="SSF57716">
    <property type="entry name" value="Glucocorticoid receptor-like (DNA-binding domain)"/>
    <property type="match status" value="1"/>
</dbReference>
<dbReference type="PROSITE" id="PS51066">
    <property type="entry name" value="ZF_FPG_2"/>
    <property type="match status" value="1"/>
</dbReference>
<keyword evidence="8" id="KW-0378">Hydrolase</keyword>
<comment type="cofactor">
    <cofactor evidence="2">
        <name>Zn(2+)</name>
        <dbReference type="ChEBI" id="CHEBI:29105"/>
    </cofactor>
</comment>
<dbReference type="GO" id="GO:0140078">
    <property type="term" value="F:class I DNA-(apurinic or apyrimidinic site) endonuclease activity"/>
    <property type="evidence" value="ECO:0007669"/>
    <property type="project" value="UniProtKB-EC"/>
</dbReference>
<dbReference type="STRING" id="1802605.A3A61_01875"/>
<evidence type="ECO:0000256" key="6">
    <source>
        <dbReference type="ARBA" id="ARBA00022763"/>
    </source>
</evidence>
<keyword evidence="6" id="KW-0227">DNA damage</keyword>
<keyword evidence="11" id="KW-0234">DNA repair</keyword>
<evidence type="ECO:0000256" key="16">
    <source>
        <dbReference type="PROSITE-ProRule" id="PRU00391"/>
    </source>
</evidence>
<evidence type="ECO:0000313" key="19">
    <source>
        <dbReference type="EMBL" id="OGY30972.1"/>
    </source>
</evidence>
<dbReference type="PANTHER" id="PTHR22993:SF9">
    <property type="entry name" value="FORMAMIDOPYRIMIDINE-DNA GLYCOSYLASE"/>
    <property type="match status" value="1"/>
</dbReference>
<feature type="domain" description="Formamidopyrimidine-DNA glycosylase catalytic" evidence="18">
    <location>
        <begin position="2"/>
        <end position="124"/>
    </location>
</feature>
<dbReference type="InterPro" id="IPR035937">
    <property type="entry name" value="FPG_N"/>
</dbReference>